<evidence type="ECO:0000313" key="2">
    <source>
        <dbReference type="EMBL" id="ADG90857.1"/>
    </source>
</evidence>
<evidence type="ECO:0000313" key="3">
    <source>
        <dbReference type="Proteomes" id="UP000002376"/>
    </source>
</evidence>
<keyword evidence="3" id="KW-1185">Reference proteome</keyword>
<keyword evidence="1" id="KW-0812">Transmembrane</keyword>
<reference evidence="3" key="2">
    <citation type="journal article" date="2010" name="Stand. Genomic Sci.">
        <title>Complete genome sequence of Thermosphaera aggregans type strain (M11TLT).</title>
        <authorList>
            <person name="Spring S."/>
            <person name="Rachel R."/>
            <person name="Lapidus A."/>
            <person name="Davenport K."/>
            <person name="Tice H."/>
            <person name="Copeland A."/>
            <person name="Cheng J.-F."/>
            <person name="Lucas S."/>
            <person name="Chen F."/>
            <person name="Nolan M."/>
            <person name="Bruce D."/>
            <person name="Goodwin L."/>
            <person name="Pitluck S."/>
            <person name="Ivanova N."/>
            <person name="Mavromatis K."/>
            <person name="Ovchinnikova G."/>
            <person name="Pati A."/>
            <person name="Chen A."/>
            <person name="Palaniappan K."/>
            <person name="Land M."/>
            <person name="Hauser L."/>
            <person name="Chang Y.-J."/>
            <person name="Jeffries C.C."/>
            <person name="Brettin T."/>
            <person name="Detter J.C."/>
            <person name="Tapia R."/>
            <person name="Han C."/>
            <person name="Heimerl T."/>
            <person name="Weikl F."/>
            <person name="Brambilla E."/>
            <person name="Goker M."/>
            <person name="Bristow J."/>
            <person name="Eisen J.A."/>
            <person name="Markowitz V."/>
            <person name="Hugenholtz P."/>
            <person name="Kyrpides N.C."/>
            <person name="Klenk H.-P."/>
        </authorList>
    </citation>
    <scope>NUCLEOTIDE SEQUENCE [LARGE SCALE GENOMIC DNA]</scope>
    <source>
        <strain evidence="3">DSM 11486 / M11TL</strain>
    </source>
</reference>
<dbReference type="Proteomes" id="UP000002376">
    <property type="component" value="Chromosome"/>
</dbReference>
<feature type="transmembrane region" description="Helical" evidence="1">
    <location>
        <begin position="67"/>
        <end position="85"/>
    </location>
</feature>
<sequence>MPGPSLWLTDLGAVVRPSGRGGGSALISIHIGASTATGITVTPGSAVATVKQGFTQRDLEGPLVTETGAVLAAVAAVVLLLECFFRAKNQ</sequence>
<accession>D5U157</accession>
<dbReference type="RefSeq" id="WP_013129450.1">
    <property type="nucleotide sequence ID" value="NC_014160.1"/>
</dbReference>
<dbReference type="AlphaFoldDB" id="D5U157"/>
<evidence type="ECO:0000256" key="1">
    <source>
        <dbReference type="SAM" id="Phobius"/>
    </source>
</evidence>
<name>D5U157_THEAM</name>
<protein>
    <submittedName>
        <fullName evidence="2">Uncharacterized protein</fullName>
    </submittedName>
</protein>
<dbReference type="GeneID" id="9165598"/>
<reference evidence="2 3" key="1">
    <citation type="journal article" date="2010" name="Stand. Genomic Sci.">
        <title>Complete genome sequence of Thermosphaera aggregans type strain (M11TL).</title>
        <authorList>
            <person name="Spring S."/>
            <person name="Rachel R."/>
            <person name="Lapidus A."/>
            <person name="Davenport K."/>
            <person name="Tice H."/>
            <person name="Copeland A."/>
            <person name="Cheng J.F."/>
            <person name="Lucas S."/>
            <person name="Chen F."/>
            <person name="Nolan M."/>
            <person name="Bruce D."/>
            <person name="Goodwin L."/>
            <person name="Pitluck S."/>
            <person name="Ivanova N."/>
            <person name="Mavromatis K."/>
            <person name="Ovchinnikova G."/>
            <person name="Pati A."/>
            <person name="Chen A."/>
            <person name="Palaniappan K."/>
            <person name="Land M."/>
            <person name="Hauser L."/>
            <person name="Chang Y.J."/>
            <person name="Jeffries C.C."/>
            <person name="Brettin T."/>
            <person name="Detter J.C."/>
            <person name="Tapia R."/>
            <person name="Han C."/>
            <person name="Heimerl T."/>
            <person name="Weikl F."/>
            <person name="Brambilla E."/>
            <person name="Goker M."/>
            <person name="Bristow J."/>
            <person name="Eisen J.A."/>
            <person name="Markowitz V."/>
            <person name="Hugenholtz P."/>
            <person name="Kyrpides N.C."/>
            <person name="Klenk H.P."/>
        </authorList>
    </citation>
    <scope>NUCLEOTIDE SEQUENCE [LARGE SCALE GENOMIC DNA]</scope>
    <source>
        <strain evidence="3">DSM 11486 / M11TL</strain>
    </source>
</reference>
<dbReference type="HOGENOM" id="CLU_2434017_0_0_2"/>
<keyword evidence="1" id="KW-0472">Membrane</keyword>
<dbReference type="KEGG" id="tag:Tagg_0584"/>
<proteinExistence type="predicted"/>
<dbReference type="EMBL" id="CP001939">
    <property type="protein sequence ID" value="ADG90857.1"/>
    <property type="molecule type" value="Genomic_DNA"/>
</dbReference>
<organism evidence="2 3">
    <name type="scientific">Thermosphaera aggregans (strain DSM 11486 / M11TL)</name>
    <dbReference type="NCBI Taxonomy" id="633148"/>
    <lineage>
        <taxon>Archaea</taxon>
        <taxon>Thermoproteota</taxon>
        <taxon>Thermoprotei</taxon>
        <taxon>Desulfurococcales</taxon>
        <taxon>Desulfurococcaceae</taxon>
        <taxon>Thermosphaera</taxon>
    </lineage>
</organism>
<keyword evidence="1" id="KW-1133">Transmembrane helix</keyword>
<gene>
    <name evidence="2" type="ordered locus">Tagg_0584</name>
</gene>
<reference key="3">
    <citation type="submission" date="2010-02" db="EMBL/GenBank/DDBJ databases">
        <title>Complete genome sequence of Thermosphaera aggregans type strain (M11TL).</title>
        <authorList>
            <consortium name="US DOE Joint Genome Institute (JGI-PGF)"/>
            <person name="Spring S."/>
            <person name="Lapidus A."/>
            <person name="Munk C."/>
            <person name="Schroeder M."/>
            <person name="Glavina Del Rio T."/>
            <person name="Tice H."/>
            <person name="Copeland A."/>
            <person name="Cheng J.-F."/>
            <person name="Lucas S."/>
            <person name="Chen F."/>
            <person name="Nolan M."/>
            <person name="Bruce D."/>
            <person name="Goodwin L."/>
            <person name="Pitluck S."/>
            <person name="Ivanova N."/>
            <person name="Mavromatis K."/>
            <person name="Ovchinnikova G."/>
            <person name="Pati A."/>
            <person name="Chen A."/>
            <person name="Palaniappan K."/>
            <person name="Land M."/>
            <person name="Hauser L."/>
            <person name="Chang Y.-J."/>
            <person name="Jeffries C.C."/>
            <person name="Brettin T."/>
            <person name="Detter J.C."/>
            <person name="Tapia R."/>
            <person name="Han C."/>
            <person name="Chain P."/>
            <person name="Heimerl T."/>
            <person name="Weik F."/>
            <person name="Goker M."/>
            <person name="Rachel R."/>
            <person name="Bristow J."/>
            <person name="Eisen J.A."/>
            <person name="Markowitz V."/>
            <person name="Hugenholtz P."/>
            <person name="Kyrpides N.C."/>
            <person name="Klenk H.-P."/>
        </authorList>
    </citation>
    <scope>NUCLEOTIDE SEQUENCE</scope>
    <source>
        <strain>DSM 11486</strain>
    </source>
</reference>